<feature type="transmembrane region" description="Helical" evidence="2">
    <location>
        <begin position="55"/>
        <end position="74"/>
    </location>
</feature>
<dbReference type="AlphaFoldDB" id="A0A7J6MLA1"/>
<feature type="chain" id="PRO_5036205484" description="EamA domain-containing protein" evidence="3">
    <location>
        <begin position="25"/>
        <end position="395"/>
    </location>
</feature>
<evidence type="ECO:0000313" key="7">
    <source>
        <dbReference type="Proteomes" id="UP000570595"/>
    </source>
</evidence>
<sequence>MVPRVPAWAVAAVMLLTGSMNTLSKKAMFETCAPSITGHTRADCPSGQEPFNKPWTQNLAMFLGESMLLFVVLYKQRRQYPASDRRPSRPPPYFFAPPAALDLLGTGFSGIGMNFISASVWQMMRGSIVVFTAILSVLLLGRTMHSSKILAICCTVLGLTLVGASSVLDTKASSSSHGGLASLVGIGFTILGQLCGATQMITEERLLKSRRCPSSLVVGMEGIWGIASMLVVLAAMSWVPGDDNGSYENARDSLYKLETSATILTLMITYFLSISVFNLCGMTVARRLSSVHRTMLDSLRTMLVWIAQLSFYYIFGSSRYGTPWSAHSWLQLAGFLICVVGTLLYNDVITLPFMRAHDVDESSRALIIAEDDDESDASAVVNESASDADREMNSY</sequence>
<feature type="transmembrane region" description="Helical" evidence="2">
    <location>
        <begin position="149"/>
        <end position="168"/>
    </location>
</feature>
<dbReference type="Pfam" id="PF00892">
    <property type="entry name" value="EamA"/>
    <property type="match status" value="1"/>
</dbReference>
<proteinExistence type="predicted"/>
<evidence type="ECO:0000256" key="2">
    <source>
        <dbReference type="SAM" id="Phobius"/>
    </source>
</evidence>
<feature type="transmembrane region" description="Helical" evidence="2">
    <location>
        <begin position="261"/>
        <end position="285"/>
    </location>
</feature>
<feature type="transmembrane region" description="Helical" evidence="2">
    <location>
        <begin position="94"/>
        <end position="116"/>
    </location>
</feature>
<feature type="region of interest" description="Disordered" evidence="1">
    <location>
        <begin position="373"/>
        <end position="395"/>
    </location>
</feature>
<evidence type="ECO:0000313" key="5">
    <source>
        <dbReference type="EMBL" id="KAF4665529.1"/>
    </source>
</evidence>
<feature type="transmembrane region" description="Helical" evidence="2">
    <location>
        <begin position="122"/>
        <end position="140"/>
    </location>
</feature>
<name>A0A7J6MLA1_PEROL</name>
<dbReference type="SUPFAM" id="SSF103481">
    <property type="entry name" value="Multidrug resistance efflux transporter EmrE"/>
    <property type="match status" value="1"/>
</dbReference>
<dbReference type="GO" id="GO:0016020">
    <property type="term" value="C:membrane"/>
    <property type="evidence" value="ECO:0007669"/>
    <property type="project" value="InterPro"/>
</dbReference>
<feature type="transmembrane region" description="Helical" evidence="2">
    <location>
        <begin position="180"/>
        <end position="201"/>
    </location>
</feature>
<evidence type="ECO:0000313" key="8">
    <source>
        <dbReference type="Proteomes" id="UP000572268"/>
    </source>
</evidence>
<keyword evidence="2" id="KW-0812">Transmembrane</keyword>
<organism evidence="6 8">
    <name type="scientific">Perkinsus olseni</name>
    <name type="common">Perkinsus atlanticus</name>
    <dbReference type="NCBI Taxonomy" id="32597"/>
    <lineage>
        <taxon>Eukaryota</taxon>
        <taxon>Sar</taxon>
        <taxon>Alveolata</taxon>
        <taxon>Perkinsozoa</taxon>
        <taxon>Perkinsea</taxon>
        <taxon>Perkinsida</taxon>
        <taxon>Perkinsidae</taxon>
        <taxon>Perkinsus</taxon>
    </lineage>
</organism>
<gene>
    <name evidence="6" type="ORF">FOL46_009655</name>
    <name evidence="5" type="ORF">FOZ61_010839</name>
</gene>
<feature type="domain" description="EamA" evidence="4">
    <location>
        <begin position="56"/>
        <end position="162"/>
    </location>
</feature>
<evidence type="ECO:0000313" key="6">
    <source>
        <dbReference type="EMBL" id="KAF4671980.1"/>
    </source>
</evidence>
<keyword evidence="2" id="KW-0472">Membrane</keyword>
<keyword evidence="2" id="KW-1133">Transmembrane helix</keyword>
<protein>
    <recommendedName>
        <fullName evidence="4">EamA domain-containing protein</fullName>
    </recommendedName>
</protein>
<dbReference type="OrthoDB" id="300580at2759"/>
<reference evidence="7 8" key="1">
    <citation type="submission" date="2020-04" db="EMBL/GenBank/DDBJ databases">
        <title>Perkinsus olseni comparative genomics.</title>
        <authorList>
            <person name="Bogema D.R."/>
        </authorList>
    </citation>
    <scope>NUCLEOTIDE SEQUENCE [LARGE SCALE GENOMIC DNA]</scope>
    <source>
        <strain evidence="5">ATCC PRA-179</strain>
        <strain evidence="6">ATCC PRA-31</strain>
    </source>
</reference>
<dbReference type="Proteomes" id="UP000572268">
    <property type="component" value="Unassembled WGS sequence"/>
</dbReference>
<evidence type="ECO:0000256" key="3">
    <source>
        <dbReference type="SAM" id="SignalP"/>
    </source>
</evidence>
<accession>A0A7J6MLA1</accession>
<evidence type="ECO:0000256" key="1">
    <source>
        <dbReference type="SAM" id="MobiDB-lite"/>
    </source>
</evidence>
<dbReference type="EMBL" id="JABAHT010000092">
    <property type="protein sequence ID" value="KAF4665529.1"/>
    <property type="molecule type" value="Genomic_DNA"/>
</dbReference>
<feature type="signal peptide" evidence="3">
    <location>
        <begin position="1"/>
        <end position="24"/>
    </location>
</feature>
<keyword evidence="3" id="KW-0732">Signal</keyword>
<dbReference type="InterPro" id="IPR037185">
    <property type="entry name" value="EmrE-like"/>
</dbReference>
<comment type="caution">
    <text evidence="6">The sequence shown here is derived from an EMBL/GenBank/DDBJ whole genome shotgun (WGS) entry which is preliminary data.</text>
</comment>
<feature type="transmembrane region" description="Helical" evidence="2">
    <location>
        <begin position="297"/>
        <end position="315"/>
    </location>
</feature>
<feature type="transmembrane region" description="Helical" evidence="2">
    <location>
        <begin position="222"/>
        <end position="241"/>
    </location>
</feature>
<feature type="transmembrane region" description="Helical" evidence="2">
    <location>
        <begin position="327"/>
        <end position="345"/>
    </location>
</feature>
<dbReference type="PANTHER" id="PTHR13146">
    <property type="match status" value="1"/>
</dbReference>
<dbReference type="Proteomes" id="UP000570595">
    <property type="component" value="Unassembled WGS sequence"/>
</dbReference>
<evidence type="ECO:0000259" key="4">
    <source>
        <dbReference type="Pfam" id="PF00892"/>
    </source>
</evidence>
<dbReference type="InterPro" id="IPR000620">
    <property type="entry name" value="EamA_dom"/>
</dbReference>
<dbReference type="EMBL" id="JABANN010000090">
    <property type="protein sequence ID" value="KAF4671980.1"/>
    <property type="molecule type" value="Genomic_DNA"/>
</dbReference>